<gene>
    <name evidence="1" type="ORF">DSCO28_20850</name>
</gene>
<dbReference type="Gene3D" id="3.40.1730.10">
    <property type="entry name" value="pa0076 domain"/>
    <property type="match status" value="1"/>
</dbReference>
<protein>
    <recommendedName>
        <fullName evidence="3">Type VI secretion-associated protein</fullName>
    </recommendedName>
</protein>
<accession>A0A5K7ZP12</accession>
<sequence>MLGRIIGWRQWSWSAFGKHPSARDYFQIQMTSPLAKAFGEWVGTGFGRLSEEIRRNGVYSWRFWSRGVKKGMLICGLAKSSADAIGRPYPLILLGEGPLNRWEQNWQLLPFVLSPMWEKMEYMASRRIAGIGELEADLERMDTPIAAWQKILTEKAEDGHGQDKEPVNKIIMDNLQEKAGMLEAQLKLAVSLDQGGQTDPLVMSGAWHQALKSHLKGTPNTVFMGGSLERAFAVFFSRPLMVDDFTDLWSR</sequence>
<dbReference type="KEGG" id="dov:DSCO28_20850"/>
<dbReference type="Pfam" id="PF09867">
    <property type="entry name" value="TagF_N"/>
    <property type="match status" value="1"/>
</dbReference>
<evidence type="ECO:0000313" key="1">
    <source>
        <dbReference type="EMBL" id="BBO81519.1"/>
    </source>
</evidence>
<evidence type="ECO:0000313" key="2">
    <source>
        <dbReference type="Proteomes" id="UP000425960"/>
    </source>
</evidence>
<dbReference type="AlphaFoldDB" id="A0A5K7ZP12"/>
<dbReference type="RefSeq" id="WP_155310047.1">
    <property type="nucleotide sequence ID" value="NZ_AP021876.1"/>
</dbReference>
<dbReference type="EMBL" id="AP021876">
    <property type="protein sequence ID" value="BBO81519.1"/>
    <property type="molecule type" value="Genomic_DNA"/>
</dbReference>
<reference evidence="1 2" key="1">
    <citation type="submission" date="2019-11" db="EMBL/GenBank/DDBJ databases">
        <title>Comparative genomics of hydrocarbon-degrading Desulfosarcina strains.</title>
        <authorList>
            <person name="Watanabe M."/>
            <person name="Kojima H."/>
            <person name="Fukui M."/>
        </authorList>
    </citation>
    <scope>NUCLEOTIDE SEQUENCE [LARGE SCALE GENOMIC DNA]</scope>
    <source>
        <strain evidence="1 2">28bB2T</strain>
    </source>
</reference>
<proteinExistence type="predicted"/>
<organism evidence="1 2">
    <name type="scientific">Desulfosarcina ovata subsp. sediminis</name>
    <dbReference type="NCBI Taxonomy" id="885957"/>
    <lineage>
        <taxon>Bacteria</taxon>
        <taxon>Pseudomonadati</taxon>
        <taxon>Thermodesulfobacteriota</taxon>
        <taxon>Desulfobacteria</taxon>
        <taxon>Desulfobacterales</taxon>
        <taxon>Desulfosarcinaceae</taxon>
        <taxon>Desulfosarcina</taxon>
    </lineage>
</organism>
<dbReference type="NCBIfam" id="TIGR03373">
    <property type="entry name" value="VI_minor_4"/>
    <property type="match status" value="1"/>
</dbReference>
<name>A0A5K7ZP12_9BACT</name>
<dbReference type="Proteomes" id="UP000425960">
    <property type="component" value="Chromosome"/>
</dbReference>
<dbReference type="InterPro" id="IPR038225">
    <property type="entry name" value="TagF_sf"/>
</dbReference>
<evidence type="ECO:0008006" key="3">
    <source>
        <dbReference type="Google" id="ProtNLM"/>
    </source>
</evidence>
<dbReference type="InterPro" id="IPR017748">
    <property type="entry name" value="TagF"/>
</dbReference>